<dbReference type="Proteomes" id="UP000627205">
    <property type="component" value="Unassembled WGS sequence"/>
</dbReference>
<comment type="caution">
    <text evidence="4">The sequence shown here is derived from an EMBL/GenBank/DDBJ whole genome shotgun (WGS) entry which is preliminary data.</text>
</comment>
<dbReference type="EMBL" id="BMDP01000003">
    <property type="protein sequence ID" value="GGI55122.1"/>
    <property type="molecule type" value="Genomic_DNA"/>
</dbReference>
<comment type="similarity">
    <text evidence="1">To bacterial alkanal monooxygenase alpha and beta chains.</text>
</comment>
<evidence type="ECO:0000259" key="3">
    <source>
        <dbReference type="Pfam" id="PF00296"/>
    </source>
</evidence>
<reference evidence="4" key="1">
    <citation type="journal article" date="2014" name="Int. J. Syst. Evol. Microbiol.">
        <title>Complete genome sequence of Corynebacterium casei LMG S-19264T (=DSM 44701T), isolated from a smear-ripened cheese.</title>
        <authorList>
            <consortium name="US DOE Joint Genome Institute (JGI-PGF)"/>
            <person name="Walter F."/>
            <person name="Albersmeier A."/>
            <person name="Kalinowski J."/>
            <person name="Ruckert C."/>
        </authorList>
    </citation>
    <scope>NUCLEOTIDE SEQUENCE</scope>
    <source>
        <strain evidence="4">CCM 7664</strain>
    </source>
</reference>
<evidence type="ECO:0000256" key="1">
    <source>
        <dbReference type="ARBA" id="ARBA00007789"/>
    </source>
</evidence>
<dbReference type="InterPro" id="IPR011251">
    <property type="entry name" value="Luciferase-like_dom"/>
</dbReference>
<keyword evidence="5" id="KW-1185">Reference proteome</keyword>
<dbReference type="NCBIfam" id="TIGR03558">
    <property type="entry name" value="oxido_grp_1"/>
    <property type="match status" value="1"/>
</dbReference>
<evidence type="ECO:0000313" key="4">
    <source>
        <dbReference type="EMBL" id="GGI55122.1"/>
    </source>
</evidence>
<dbReference type="InterPro" id="IPR036661">
    <property type="entry name" value="Luciferase-like_sf"/>
</dbReference>
<protein>
    <recommendedName>
        <fullName evidence="2">Luciferase-like monooxygenase</fullName>
    </recommendedName>
</protein>
<organism evidence="4 5">
    <name type="scientific">Oxalicibacterium solurbis</name>
    <dbReference type="NCBI Taxonomy" id="69280"/>
    <lineage>
        <taxon>Bacteria</taxon>
        <taxon>Pseudomonadati</taxon>
        <taxon>Pseudomonadota</taxon>
        <taxon>Betaproteobacteria</taxon>
        <taxon>Burkholderiales</taxon>
        <taxon>Oxalobacteraceae</taxon>
        <taxon>Oxalicibacterium</taxon>
    </lineage>
</organism>
<dbReference type="PANTHER" id="PTHR30137">
    <property type="entry name" value="LUCIFERASE-LIKE MONOOXYGENASE"/>
    <property type="match status" value="1"/>
</dbReference>
<reference evidence="4" key="2">
    <citation type="submission" date="2020-09" db="EMBL/GenBank/DDBJ databases">
        <authorList>
            <person name="Sun Q."/>
            <person name="Sedlacek I."/>
        </authorList>
    </citation>
    <scope>NUCLEOTIDE SEQUENCE</scope>
    <source>
        <strain evidence="4">CCM 7664</strain>
    </source>
</reference>
<evidence type="ECO:0000256" key="2">
    <source>
        <dbReference type="ARBA" id="ARBA00074555"/>
    </source>
</evidence>
<dbReference type="FunFam" id="3.20.20.30:FF:000002">
    <property type="entry name" value="LLM class flavin-dependent oxidoreductase"/>
    <property type="match status" value="1"/>
</dbReference>
<dbReference type="GO" id="GO:0016705">
    <property type="term" value="F:oxidoreductase activity, acting on paired donors, with incorporation or reduction of molecular oxygen"/>
    <property type="evidence" value="ECO:0007669"/>
    <property type="project" value="InterPro"/>
</dbReference>
<evidence type="ECO:0000313" key="5">
    <source>
        <dbReference type="Proteomes" id="UP000627205"/>
    </source>
</evidence>
<dbReference type="Pfam" id="PF00296">
    <property type="entry name" value="Bac_luciferase"/>
    <property type="match status" value="1"/>
</dbReference>
<dbReference type="InterPro" id="IPR019949">
    <property type="entry name" value="CmoO-like"/>
</dbReference>
<name>A0A8J3B203_9BURK</name>
<dbReference type="PANTHER" id="PTHR30137:SF6">
    <property type="entry name" value="LUCIFERASE-LIKE MONOOXYGENASE"/>
    <property type="match status" value="1"/>
</dbReference>
<dbReference type="GO" id="GO:0005829">
    <property type="term" value="C:cytosol"/>
    <property type="evidence" value="ECO:0007669"/>
    <property type="project" value="TreeGrafter"/>
</dbReference>
<dbReference type="AlphaFoldDB" id="A0A8J3B203"/>
<accession>A0A8J3B203</accession>
<feature type="domain" description="Luciferase-like" evidence="3">
    <location>
        <begin position="44"/>
        <end position="271"/>
    </location>
</feature>
<dbReference type="CDD" id="cd00347">
    <property type="entry name" value="Flavin_utilizing_monoxygenases"/>
    <property type="match status" value="1"/>
</dbReference>
<proteinExistence type="predicted"/>
<sequence length="356" mass="38815">MLSVCLRARLYSLPHAWLKKGSGSMKSLKDIPLSVLDLSPIIAEGDAADAFRRSRDLAQHVEKLGYHRIWLAEHHSMPGIASAATAVVIGHVAGGTSTIRVGSGGIMLPNHAPLVVAEQFGTLASLYPGRIDLGLGRAPGSNQATARALRRQVNDDGSEFPRQLNELRAFFRPTDEDAPVQAVPGQGLDVPIWLLGSSSYSAQLAGYLGLPFAFAGQFAPDYMLAALRLYRETFRPGALDKPYSMVGVNVFAADTEEQAQRMATSQQQMHLALVRGEPIRLPPPVASMDDAWLPHERISVESMLRGSIIGDASTVKARLQEFLDTTQVDEIIIHTMAYDHEARKRSYEIVADVRKA</sequence>
<dbReference type="Gene3D" id="3.20.20.30">
    <property type="entry name" value="Luciferase-like domain"/>
    <property type="match status" value="1"/>
</dbReference>
<dbReference type="InterPro" id="IPR050766">
    <property type="entry name" value="Bact_Lucif_Oxidored"/>
</dbReference>
<dbReference type="SUPFAM" id="SSF51679">
    <property type="entry name" value="Bacterial luciferase-like"/>
    <property type="match status" value="1"/>
</dbReference>
<gene>
    <name evidence="4" type="primary">yvbT</name>
    <name evidence="4" type="ORF">GCM10011430_22960</name>
</gene>